<dbReference type="AlphaFoldDB" id="A0A9X2BDF0"/>
<proteinExistence type="predicted"/>
<sequence>MGGDHVTKKSSGKGQAASSVTPQGKGDTEFAADPQTKLENAAKKSNTKR</sequence>
<gene>
    <name evidence="3" type="primary">sspL</name>
    <name evidence="3" type="ORF">LCY76_08335</name>
</gene>
<organism evidence="3 4">
    <name type="scientific">Fictibacillus marinisediminis</name>
    <dbReference type="NCBI Taxonomy" id="2878389"/>
    <lineage>
        <taxon>Bacteria</taxon>
        <taxon>Bacillati</taxon>
        <taxon>Bacillota</taxon>
        <taxon>Bacilli</taxon>
        <taxon>Bacillales</taxon>
        <taxon>Fictibacillaceae</taxon>
        <taxon>Fictibacillus</taxon>
    </lineage>
</organism>
<evidence type="ECO:0000256" key="2">
    <source>
        <dbReference type="SAM" id="MobiDB-lite"/>
    </source>
</evidence>
<evidence type="ECO:0000313" key="3">
    <source>
        <dbReference type="EMBL" id="MCK6256600.1"/>
    </source>
</evidence>
<comment type="caution">
    <text evidence="3">The sequence shown here is derived from an EMBL/GenBank/DDBJ whole genome shotgun (WGS) entry which is preliminary data.</text>
</comment>
<dbReference type="NCBIfam" id="TIGR03093">
    <property type="entry name" value="SASP_sspL"/>
    <property type="match status" value="1"/>
</dbReference>
<evidence type="ECO:0000256" key="1">
    <source>
        <dbReference type="NCBIfam" id="TIGR03093"/>
    </source>
</evidence>
<reference evidence="3" key="1">
    <citation type="submission" date="2021-09" db="EMBL/GenBank/DDBJ databases">
        <title>Genome analysis of Fictibacillus sp. KIGAM418 isolated from marine sediment.</title>
        <authorList>
            <person name="Seo M.-J."/>
            <person name="Cho E.-S."/>
            <person name="Hwang C.Y."/>
        </authorList>
    </citation>
    <scope>NUCLEOTIDE SEQUENCE</scope>
    <source>
        <strain evidence="3">KIGAM418</strain>
    </source>
</reference>
<dbReference type="InterPro" id="IPR017526">
    <property type="entry name" value="SASP_SspL"/>
</dbReference>
<dbReference type="Proteomes" id="UP001139011">
    <property type="component" value="Unassembled WGS sequence"/>
</dbReference>
<dbReference type="EMBL" id="JAIWJX010000002">
    <property type="protein sequence ID" value="MCK6256600.1"/>
    <property type="molecule type" value="Genomic_DNA"/>
</dbReference>
<keyword evidence="4" id="KW-1185">Reference proteome</keyword>
<evidence type="ECO:0000313" key="4">
    <source>
        <dbReference type="Proteomes" id="UP001139011"/>
    </source>
</evidence>
<name>A0A9X2BDF0_9BACL</name>
<accession>A0A9X2BDF0</accession>
<protein>
    <recommendedName>
        <fullName evidence="1">Small, acid-soluble spore protein L</fullName>
    </recommendedName>
</protein>
<feature type="region of interest" description="Disordered" evidence="2">
    <location>
        <begin position="1"/>
        <end position="49"/>
    </location>
</feature>